<dbReference type="AlphaFoldDB" id="A0AAW0LEM4"/>
<dbReference type="EMBL" id="PKMF04000114">
    <property type="protein sequence ID" value="KAK7849372.1"/>
    <property type="molecule type" value="Genomic_DNA"/>
</dbReference>
<reference evidence="2 3" key="1">
    <citation type="journal article" date="2018" name="Sci. Data">
        <title>The draft genome sequence of cork oak.</title>
        <authorList>
            <person name="Ramos A.M."/>
            <person name="Usie A."/>
            <person name="Barbosa P."/>
            <person name="Barros P.M."/>
            <person name="Capote T."/>
            <person name="Chaves I."/>
            <person name="Simoes F."/>
            <person name="Abreu I."/>
            <person name="Carrasquinho I."/>
            <person name="Faro C."/>
            <person name="Guimaraes J.B."/>
            <person name="Mendonca D."/>
            <person name="Nobrega F."/>
            <person name="Rodrigues L."/>
            <person name="Saibo N.J.M."/>
            <person name="Varela M.C."/>
            <person name="Egas C."/>
            <person name="Matos J."/>
            <person name="Miguel C.M."/>
            <person name="Oliveira M.M."/>
            <person name="Ricardo C.P."/>
            <person name="Goncalves S."/>
        </authorList>
    </citation>
    <scope>NUCLEOTIDE SEQUENCE [LARGE SCALE GENOMIC DNA]</scope>
    <source>
        <strain evidence="3">cv. HL8</strain>
    </source>
</reference>
<evidence type="ECO:0000313" key="2">
    <source>
        <dbReference type="EMBL" id="KAK7849372.1"/>
    </source>
</evidence>
<evidence type="ECO:0000313" key="3">
    <source>
        <dbReference type="Proteomes" id="UP000237347"/>
    </source>
</evidence>
<keyword evidence="1" id="KW-0472">Membrane</keyword>
<dbReference type="GO" id="GO:0006508">
    <property type="term" value="P:proteolysis"/>
    <property type="evidence" value="ECO:0007669"/>
    <property type="project" value="UniProtKB-KW"/>
</dbReference>
<keyword evidence="1" id="KW-0812">Transmembrane</keyword>
<name>A0AAW0LEM4_QUESU</name>
<feature type="transmembrane region" description="Helical" evidence="1">
    <location>
        <begin position="85"/>
        <end position="102"/>
    </location>
</feature>
<dbReference type="Gene3D" id="2.40.70.10">
    <property type="entry name" value="Acid Proteases"/>
    <property type="match status" value="1"/>
</dbReference>
<feature type="transmembrane region" description="Helical" evidence="1">
    <location>
        <begin position="153"/>
        <end position="175"/>
    </location>
</feature>
<comment type="caution">
    <text evidence="2">The sequence shown here is derived from an EMBL/GenBank/DDBJ whole genome shotgun (WGS) entry which is preliminary data.</text>
</comment>
<organism evidence="2 3">
    <name type="scientific">Quercus suber</name>
    <name type="common">Cork oak</name>
    <dbReference type="NCBI Taxonomy" id="58331"/>
    <lineage>
        <taxon>Eukaryota</taxon>
        <taxon>Viridiplantae</taxon>
        <taxon>Streptophyta</taxon>
        <taxon>Embryophyta</taxon>
        <taxon>Tracheophyta</taxon>
        <taxon>Spermatophyta</taxon>
        <taxon>Magnoliopsida</taxon>
        <taxon>eudicotyledons</taxon>
        <taxon>Gunneridae</taxon>
        <taxon>Pentapetalae</taxon>
        <taxon>rosids</taxon>
        <taxon>fabids</taxon>
        <taxon>Fagales</taxon>
        <taxon>Fagaceae</taxon>
        <taxon>Quercus</taxon>
    </lineage>
</organism>
<keyword evidence="3" id="KW-1185">Reference proteome</keyword>
<dbReference type="InterPro" id="IPR021109">
    <property type="entry name" value="Peptidase_aspartic_dom_sf"/>
</dbReference>
<proteinExistence type="predicted"/>
<sequence>MDIGTTVSRFSKVAYEALRDTFVAKITDVPQLPRVDMFEKCYNLSGFVYQLPIISWGNFLSCICLPFLIYLLLETSSKEKYRLRLIWLLDLWDLVPIIAKFIRSFCQVTPCLGLNLNCNCKWFWQYFHFIIIIIIPITYIPCTITTKLITIPIIIPTTIPTTTTATSTATIPVSITTIPMSKKFTPVIITIIRVIIILKIITTTGIIALSIIITITRKFKLTRAATLKITNNKRVIMIRPYNNIYKHTITIINKYRFINWVLYIDMNLSMTPHQLSHYYCIVIILN</sequence>
<feature type="transmembrane region" description="Helical" evidence="1">
    <location>
        <begin position="122"/>
        <end position="141"/>
    </location>
</feature>
<dbReference type="Proteomes" id="UP000237347">
    <property type="component" value="Unassembled WGS sequence"/>
</dbReference>
<keyword evidence="2" id="KW-0645">Protease</keyword>
<dbReference type="GO" id="GO:0008233">
    <property type="term" value="F:peptidase activity"/>
    <property type="evidence" value="ECO:0007669"/>
    <property type="project" value="UniProtKB-KW"/>
</dbReference>
<keyword evidence="1" id="KW-1133">Transmembrane helix</keyword>
<feature type="transmembrane region" description="Helical" evidence="1">
    <location>
        <begin position="53"/>
        <end position="73"/>
    </location>
</feature>
<feature type="transmembrane region" description="Helical" evidence="1">
    <location>
        <begin position="187"/>
        <end position="213"/>
    </location>
</feature>
<evidence type="ECO:0000256" key="1">
    <source>
        <dbReference type="SAM" id="Phobius"/>
    </source>
</evidence>
<protein>
    <submittedName>
        <fullName evidence="2">Protein aspartic protease in guard cell 2</fullName>
    </submittedName>
</protein>
<accession>A0AAW0LEM4</accession>
<keyword evidence="2" id="KW-0378">Hydrolase</keyword>
<gene>
    <name evidence="2" type="primary">ASPG2_6</name>
    <name evidence="2" type="ORF">CFP56_002980</name>
</gene>